<evidence type="ECO:0000313" key="6">
    <source>
        <dbReference type="EMBL" id="GGD99596.1"/>
    </source>
</evidence>
<accession>A0A8J2VBJ8</accession>
<feature type="region of interest" description="Disordered" evidence="4">
    <location>
        <begin position="1"/>
        <end position="29"/>
    </location>
</feature>
<feature type="compositionally biased region" description="Polar residues" evidence="4">
    <location>
        <begin position="1"/>
        <end position="12"/>
    </location>
</feature>
<keyword evidence="1" id="KW-0547">Nucleotide-binding</keyword>
<proteinExistence type="predicted"/>
<reference evidence="6" key="2">
    <citation type="submission" date="2020-09" db="EMBL/GenBank/DDBJ databases">
        <authorList>
            <person name="Sun Q."/>
            <person name="Zhou Y."/>
        </authorList>
    </citation>
    <scope>NUCLEOTIDE SEQUENCE</scope>
    <source>
        <strain evidence="6">CGMCC 1.12924</strain>
    </source>
</reference>
<feature type="compositionally biased region" description="Basic and acidic residues" evidence="4">
    <location>
        <begin position="13"/>
        <end position="23"/>
    </location>
</feature>
<keyword evidence="2" id="KW-0378">Hydrolase</keyword>
<dbReference type="InterPro" id="IPR045455">
    <property type="entry name" value="NrS-1_pol-like_helicase"/>
</dbReference>
<evidence type="ECO:0000256" key="1">
    <source>
        <dbReference type="ARBA" id="ARBA00022741"/>
    </source>
</evidence>
<dbReference type="Proteomes" id="UP000652231">
    <property type="component" value="Unassembled WGS sequence"/>
</dbReference>
<dbReference type="InterPro" id="IPR051620">
    <property type="entry name" value="ORF904-like_C"/>
</dbReference>
<dbReference type="RefSeq" id="WP_188442839.1">
    <property type="nucleotide sequence ID" value="NZ_BMGK01000011.1"/>
</dbReference>
<evidence type="ECO:0000256" key="4">
    <source>
        <dbReference type="SAM" id="MobiDB-lite"/>
    </source>
</evidence>
<keyword evidence="7" id="KW-1185">Reference proteome</keyword>
<dbReference type="InterPro" id="IPR006500">
    <property type="entry name" value="Helicase_put_C_phage/plasmid"/>
</dbReference>
<name>A0A8J2VBJ8_9FLAO</name>
<comment type="caution">
    <text evidence="6">The sequence shown here is derived from an EMBL/GenBank/DDBJ whole genome shotgun (WGS) entry which is preliminary data.</text>
</comment>
<dbReference type="PANTHER" id="PTHR35372">
    <property type="entry name" value="ATP BINDING PROTEIN-RELATED"/>
    <property type="match status" value="1"/>
</dbReference>
<dbReference type="AlphaFoldDB" id="A0A8J2VBJ8"/>
<dbReference type="PANTHER" id="PTHR35372:SF2">
    <property type="entry name" value="SF3 HELICASE DOMAIN-CONTAINING PROTEIN"/>
    <property type="match status" value="1"/>
</dbReference>
<gene>
    <name evidence="6" type="ORF">GCM10011312_23830</name>
</gene>
<dbReference type="InterPro" id="IPR014015">
    <property type="entry name" value="Helicase_SF3_DNA-vir"/>
</dbReference>
<sequence>MTKINNKTNHNNFDQKSEGDNPKIDLNTTQPLISKGEAPSEISSETPSNGISLEELLEETELLNSKITLSEVLKFILQNLEEKDFKAEAKFKHEDIPLPRKHYLVLTIQFILEKTEELGLDVIFRNQQTYLFNKEYWEKINEEEFKYFLGEAALQLGVYKFDAKFFRFKDDLYKQFQAEGRLQTPLADQQVTLINLKNGTVEISEHVQKLREFRKEDFLTYQLPFEYDETARLGLFHKFLNEVLPEAELQNILAEYLGSIFIKNNVLKLEKALFLYGGGSNGKSVVFDIISALLGEENFSSYSLDSITNDKDSRAMISDKLLNYCSETSKNIQSEIFKKLVSREPIDARLLYKSSFLMTDYARLMFNSNDMPTDIEHNHAFFRRFLIVPFRVTIKDEDQDKNLSTKIIKHELPGIFTWILSGMQRLLKNKNFTHSTIVEDEVNRFRRESDSVLSFNDDSGYCPSCTEEVSLKELYQEYKVYCIENSNRPCSNRTFKKRLENVGFETKRKNSGWVVFAEKKDLIE</sequence>
<evidence type="ECO:0000259" key="5">
    <source>
        <dbReference type="PROSITE" id="PS51206"/>
    </source>
</evidence>
<evidence type="ECO:0000313" key="7">
    <source>
        <dbReference type="Proteomes" id="UP000652231"/>
    </source>
</evidence>
<organism evidence="6 7">
    <name type="scientific">Planktosalinus lacus</name>
    <dbReference type="NCBI Taxonomy" id="1526573"/>
    <lineage>
        <taxon>Bacteria</taxon>
        <taxon>Pseudomonadati</taxon>
        <taxon>Bacteroidota</taxon>
        <taxon>Flavobacteriia</taxon>
        <taxon>Flavobacteriales</taxon>
        <taxon>Flavobacteriaceae</taxon>
        <taxon>Planktosalinus</taxon>
    </lineage>
</organism>
<dbReference type="SMART" id="SM00885">
    <property type="entry name" value="D5_N"/>
    <property type="match status" value="1"/>
</dbReference>
<dbReference type="EMBL" id="BMGK01000011">
    <property type="protein sequence ID" value="GGD99596.1"/>
    <property type="molecule type" value="Genomic_DNA"/>
</dbReference>
<dbReference type="InterPro" id="IPR027417">
    <property type="entry name" value="P-loop_NTPase"/>
</dbReference>
<dbReference type="Pfam" id="PF19263">
    <property type="entry name" value="DUF5906"/>
    <property type="match status" value="1"/>
</dbReference>
<dbReference type="NCBIfam" id="TIGR01613">
    <property type="entry name" value="primase_Cterm"/>
    <property type="match status" value="1"/>
</dbReference>
<dbReference type="Pfam" id="PF08706">
    <property type="entry name" value="D5_N"/>
    <property type="match status" value="1"/>
</dbReference>
<evidence type="ECO:0000256" key="3">
    <source>
        <dbReference type="ARBA" id="ARBA00022840"/>
    </source>
</evidence>
<dbReference type="Gene3D" id="3.40.50.300">
    <property type="entry name" value="P-loop containing nucleotide triphosphate hydrolases"/>
    <property type="match status" value="1"/>
</dbReference>
<feature type="domain" description="SF3 helicase" evidence="5">
    <location>
        <begin position="248"/>
        <end position="403"/>
    </location>
</feature>
<dbReference type="InterPro" id="IPR014818">
    <property type="entry name" value="Phage/plasmid_primase_P4_C"/>
</dbReference>
<dbReference type="PROSITE" id="PS51206">
    <property type="entry name" value="SF3_HELICASE_1"/>
    <property type="match status" value="1"/>
</dbReference>
<protein>
    <submittedName>
        <fullName evidence="6">Primase</fullName>
    </submittedName>
</protein>
<evidence type="ECO:0000256" key="2">
    <source>
        <dbReference type="ARBA" id="ARBA00022801"/>
    </source>
</evidence>
<reference evidence="6" key="1">
    <citation type="journal article" date="2014" name="Int. J. Syst. Evol. Microbiol.">
        <title>Complete genome sequence of Corynebacterium casei LMG S-19264T (=DSM 44701T), isolated from a smear-ripened cheese.</title>
        <authorList>
            <consortium name="US DOE Joint Genome Institute (JGI-PGF)"/>
            <person name="Walter F."/>
            <person name="Albersmeier A."/>
            <person name="Kalinowski J."/>
            <person name="Ruckert C."/>
        </authorList>
    </citation>
    <scope>NUCLEOTIDE SEQUENCE</scope>
    <source>
        <strain evidence="6">CGMCC 1.12924</strain>
    </source>
</reference>
<keyword evidence="3" id="KW-0067">ATP-binding</keyword>
<dbReference type="GO" id="GO:0016787">
    <property type="term" value="F:hydrolase activity"/>
    <property type="evidence" value="ECO:0007669"/>
    <property type="project" value="UniProtKB-KW"/>
</dbReference>
<dbReference type="SUPFAM" id="SSF52540">
    <property type="entry name" value="P-loop containing nucleoside triphosphate hydrolases"/>
    <property type="match status" value="1"/>
</dbReference>
<dbReference type="GO" id="GO:0005524">
    <property type="term" value="F:ATP binding"/>
    <property type="evidence" value="ECO:0007669"/>
    <property type="project" value="UniProtKB-KW"/>
</dbReference>